<keyword evidence="3" id="KW-0833">Ubl conjugation pathway</keyword>
<dbReference type="OrthoDB" id="1898560at2759"/>
<dbReference type="PANTHER" id="PTHR12830:SF9">
    <property type="entry name" value="ANAPHASE-PROMOTING COMPLEX SUBUNIT 5"/>
    <property type="match status" value="1"/>
</dbReference>
<dbReference type="AlphaFoldDB" id="A0A7J7LFT0"/>
<keyword evidence="4" id="KW-0131">Cell cycle</keyword>
<proteinExistence type="predicted"/>
<evidence type="ECO:0000313" key="6">
    <source>
        <dbReference type="Proteomes" id="UP000541444"/>
    </source>
</evidence>
<keyword evidence="6" id="KW-1185">Reference proteome</keyword>
<accession>A0A7J7LFT0</accession>
<dbReference type="SUPFAM" id="SSF51735">
    <property type="entry name" value="NAD(P)-binding Rossmann-fold domains"/>
    <property type="match status" value="1"/>
</dbReference>
<dbReference type="InterPro" id="IPR037679">
    <property type="entry name" value="Apc5"/>
</dbReference>
<dbReference type="PANTHER" id="PTHR12830">
    <property type="entry name" value="ANAPHASE-PROMOTING COMPLEX SUBUNIT 5"/>
    <property type="match status" value="1"/>
</dbReference>
<evidence type="ECO:0000256" key="2">
    <source>
        <dbReference type="ARBA" id="ARBA00022776"/>
    </source>
</evidence>
<dbReference type="Gene3D" id="3.40.50.720">
    <property type="entry name" value="NAD(P)-binding Rossmann-like Domain"/>
    <property type="match status" value="1"/>
</dbReference>
<dbReference type="EMBL" id="JACGCM010002317">
    <property type="protein sequence ID" value="KAF6141531.1"/>
    <property type="molecule type" value="Genomic_DNA"/>
</dbReference>
<dbReference type="Proteomes" id="UP000541444">
    <property type="component" value="Unassembled WGS sequence"/>
</dbReference>
<keyword evidence="2" id="KW-0498">Mitosis</keyword>
<dbReference type="InterPro" id="IPR036291">
    <property type="entry name" value="NAD(P)-bd_dom_sf"/>
</dbReference>
<evidence type="ECO:0000256" key="1">
    <source>
        <dbReference type="ARBA" id="ARBA00022618"/>
    </source>
</evidence>
<dbReference type="GO" id="GO:0005680">
    <property type="term" value="C:anaphase-promoting complex"/>
    <property type="evidence" value="ECO:0007669"/>
    <property type="project" value="InterPro"/>
</dbReference>
<evidence type="ECO:0000256" key="3">
    <source>
        <dbReference type="ARBA" id="ARBA00022786"/>
    </source>
</evidence>
<feature type="non-terminal residue" evidence="5">
    <location>
        <position position="1"/>
    </location>
</feature>
<gene>
    <name evidence="5" type="ORF">GIB67_023040</name>
</gene>
<keyword evidence="1" id="KW-0132">Cell division</keyword>
<reference evidence="5 6" key="1">
    <citation type="journal article" date="2020" name="IScience">
        <title>Genome Sequencing of the Endangered Kingdonia uniflora (Circaeasteraceae, Ranunculales) Reveals Potential Mechanisms of Evolutionary Specialization.</title>
        <authorList>
            <person name="Sun Y."/>
            <person name="Deng T."/>
            <person name="Zhang A."/>
            <person name="Moore M.J."/>
            <person name="Landis J.B."/>
            <person name="Lin N."/>
            <person name="Zhang H."/>
            <person name="Zhang X."/>
            <person name="Huang J."/>
            <person name="Zhang X."/>
            <person name="Sun H."/>
            <person name="Wang H."/>
        </authorList>
    </citation>
    <scope>NUCLEOTIDE SEQUENCE [LARGE SCALE GENOMIC DNA]</scope>
    <source>
        <strain evidence="5">TB1705</strain>
        <tissue evidence="5">Leaf</tissue>
    </source>
</reference>
<evidence type="ECO:0000256" key="4">
    <source>
        <dbReference type="ARBA" id="ARBA00023306"/>
    </source>
</evidence>
<comment type="caution">
    <text evidence="5">The sequence shown here is derived from an EMBL/GenBank/DDBJ whole genome shotgun (WGS) entry which is preliminary data.</text>
</comment>
<dbReference type="GO" id="GO:0070979">
    <property type="term" value="P:protein K11-linked ubiquitination"/>
    <property type="evidence" value="ECO:0007669"/>
    <property type="project" value="TreeGrafter"/>
</dbReference>
<dbReference type="GO" id="GO:0045842">
    <property type="term" value="P:positive regulation of mitotic metaphase/anaphase transition"/>
    <property type="evidence" value="ECO:0007669"/>
    <property type="project" value="TreeGrafter"/>
</dbReference>
<name>A0A7J7LFT0_9MAGN</name>
<evidence type="ECO:0000313" key="5">
    <source>
        <dbReference type="EMBL" id="KAF6141531.1"/>
    </source>
</evidence>
<dbReference type="GO" id="GO:0051301">
    <property type="term" value="P:cell division"/>
    <property type="evidence" value="ECO:0007669"/>
    <property type="project" value="UniProtKB-KW"/>
</dbReference>
<protein>
    <submittedName>
        <fullName evidence="5">Uncharacterized protein</fullName>
    </submittedName>
</protein>
<organism evidence="5 6">
    <name type="scientific">Kingdonia uniflora</name>
    <dbReference type="NCBI Taxonomy" id="39325"/>
    <lineage>
        <taxon>Eukaryota</taxon>
        <taxon>Viridiplantae</taxon>
        <taxon>Streptophyta</taxon>
        <taxon>Embryophyta</taxon>
        <taxon>Tracheophyta</taxon>
        <taxon>Spermatophyta</taxon>
        <taxon>Magnoliopsida</taxon>
        <taxon>Ranunculales</taxon>
        <taxon>Circaeasteraceae</taxon>
        <taxon>Kingdonia</taxon>
    </lineage>
</organism>
<sequence>ELTIVSGVPNSGKSEWIDALYYNINENVGWKFSCDNILEPKLNELMNYIKEVTGILSDMISEQLTRGLSSMASPDDLFALFSSLRGTLGLPDMIAMVDNQILLDSYSHLGMYLRRCLLAFNLLKFESELWLGLKVDTQNVLLIDIMDPTCIASLASFLKIQFGRLDILVNNVGVTGVVMDPETFGAFEDGFDSSVKK</sequence>
<dbReference type="GO" id="GO:0031145">
    <property type="term" value="P:anaphase-promoting complex-dependent catabolic process"/>
    <property type="evidence" value="ECO:0007669"/>
    <property type="project" value="TreeGrafter"/>
</dbReference>